<feature type="domain" description="LysM" evidence="1">
    <location>
        <begin position="118"/>
        <end position="161"/>
    </location>
</feature>
<dbReference type="EMBL" id="MSCN01000001">
    <property type="protein sequence ID" value="PQJ77790.1"/>
    <property type="molecule type" value="Genomic_DNA"/>
</dbReference>
<sequence>MGIKYMKHLKFFIFLCLLTFTVSCGQQIRYIQYKVKEGESVSKIAQKLDMKEKDLIRLNPGIDSLPRANSYIVVPEKKLEEFKRKGITNKEIVSDSISKNDDLIDKDKLVDELLPKFVTYEIKKGDTFYSLKKQFDVTRGELILLNPELTEGLKVGQVLKIKEIIPEVIIDEVFYNDFIDYNTSIKAAILLPFRTHKYQNDTLTLKEIFGRNATLLNIATDFYLGAEVAVDSLRKQGVDIELNVFDTGNRRTNKIIEIISNNNLNENDVVIGPLYSEEVQTVASNVNIPIVFPVYSSNQSSFSSSNIIKTSPDKKVFREELENYFKDNFVEGNIVIVSDGKQESLQNSNYLQSSLSNNTTANTVNIITPQDGYIEKSRFLELLQPETKNWVIIATDDNIIVNDAINSLISLPELTTAKVFTFDKGRVYDKIDNRKLAKLGFTYVSDEYLDTNSFKSRVFTKHYLKKNKALPSFYATKGFDITYDILVRLASGKDLKETFEEGQSARVETKFDYRNSTYLPENKGLFIVQYNEDLTLTKLK</sequence>
<dbReference type="PANTHER" id="PTHR33734:SF22">
    <property type="entry name" value="MEMBRANE-BOUND LYTIC MUREIN TRANSGLYCOSYLASE D"/>
    <property type="match status" value="1"/>
</dbReference>
<dbReference type="CDD" id="cd00118">
    <property type="entry name" value="LysM"/>
    <property type="match status" value="2"/>
</dbReference>
<dbReference type="OrthoDB" id="2149800at2"/>
<dbReference type="PANTHER" id="PTHR33734">
    <property type="entry name" value="LYSM DOMAIN-CONTAINING GPI-ANCHORED PROTEIN 2"/>
    <property type="match status" value="1"/>
</dbReference>
<dbReference type="Proteomes" id="UP000238882">
    <property type="component" value="Unassembled WGS sequence"/>
</dbReference>
<proteinExistence type="predicted"/>
<evidence type="ECO:0000313" key="3">
    <source>
        <dbReference type="Proteomes" id="UP000238882"/>
    </source>
</evidence>
<organism evidence="2 3">
    <name type="scientific">Polaribacter porphyrae</name>
    <dbReference type="NCBI Taxonomy" id="1137780"/>
    <lineage>
        <taxon>Bacteria</taxon>
        <taxon>Pseudomonadati</taxon>
        <taxon>Bacteroidota</taxon>
        <taxon>Flavobacteriia</taxon>
        <taxon>Flavobacteriales</taxon>
        <taxon>Flavobacteriaceae</taxon>
    </lineage>
</organism>
<dbReference type="Gene3D" id="3.40.50.2300">
    <property type="match status" value="2"/>
</dbReference>
<dbReference type="PROSITE" id="PS51257">
    <property type="entry name" value="PROKAR_LIPOPROTEIN"/>
    <property type="match status" value="1"/>
</dbReference>
<dbReference type="InterPro" id="IPR028082">
    <property type="entry name" value="Peripla_BP_I"/>
</dbReference>
<feature type="domain" description="LysM" evidence="1">
    <location>
        <begin position="31"/>
        <end position="74"/>
    </location>
</feature>
<keyword evidence="3" id="KW-1185">Reference proteome</keyword>
<dbReference type="InterPro" id="IPR018392">
    <property type="entry name" value="LysM"/>
</dbReference>
<dbReference type="Gene3D" id="3.10.350.10">
    <property type="entry name" value="LysM domain"/>
    <property type="match status" value="2"/>
</dbReference>
<dbReference type="PROSITE" id="PS51782">
    <property type="entry name" value="LYSM"/>
    <property type="match status" value="2"/>
</dbReference>
<evidence type="ECO:0000259" key="1">
    <source>
        <dbReference type="PROSITE" id="PS51782"/>
    </source>
</evidence>
<accession>A0A2S7WJL5</accession>
<dbReference type="SUPFAM" id="SSF54106">
    <property type="entry name" value="LysM domain"/>
    <property type="match status" value="2"/>
</dbReference>
<comment type="caution">
    <text evidence="2">The sequence shown here is derived from an EMBL/GenBank/DDBJ whole genome shotgun (WGS) entry which is preliminary data.</text>
</comment>
<dbReference type="SMART" id="SM00257">
    <property type="entry name" value="LysM"/>
    <property type="match status" value="2"/>
</dbReference>
<name>A0A2S7WJL5_9FLAO</name>
<dbReference type="Pfam" id="PF01476">
    <property type="entry name" value="LysM"/>
    <property type="match status" value="2"/>
</dbReference>
<evidence type="ECO:0000313" key="2">
    <source>
        <dbReference type="EMBL" id="PQJ77790.1"/>
    </source>
</evidence>
<reference evidence="2 3" key="1">
    <citation type="submission" date="2016-12" db="EMBL/GenBank/DDBJ databases">
        <title>Trade-off between light-utilization and light-protection in marine flavobacteria.</title>
        <authorList>
            <person name="Kumagai Y."/>
            <person name="Yoshizawa S."/>
            <person name="Kogure K."/>
            <person name="Iwasaki W."/>
        </authorList>
    </citation>
    <scope>NUCLEOTIDE SEQUENCE [LARGE SCALE GENOMIC DNA]</scope>
    <source>
        <strain evidence="2 3">NBRC 108759</strain>
    </source>
</reference>
<dbReference type="AlphaFoldDB" id="A0A2S7WJL5"/>
<dbReference type="InterPro" id="IPR036779">
    <property type="entry name" value="LysM_dom_sf"/>
</dbReference>
<dbReference type="SUPFAM" id="SSF53822">
    <property type="entry name" value="Periplasmic binding protein-like I"/>
    <property type="match status" value="1"/>
</dbReference>
<protein>
    <recommendedName>
        <fullName evidence="1">LysM domain-containing protein</fullName>
    </recommendedName>
</protein>
<gene>
    <name evidence="2" type="ORF">BTO18_00675</name>
</gene>
<dbReference type="GO" id="GO:0008932">
    <property type="term" value="F:lytic endotransglycosylase activity"/>
    <property type="evidence" value="ECO:0007669"/>
    <property type="project" value="TreeGrafter"/>
</dbReference>